<dbReference type="Proteomes" id="UP000807850">
    <property type="component" value="Unassembled WGS sequence"/>
</dbReference>
<dbReference type="EMBL" id="JACQAY010000181">
    <property type="protein sequence ID" value="MBI3539757.1"/>
    <property type="molecule type" value="Genomic_DNA"/>
</dbReference>
<feature type="region of interest" description="Disordered" evidence="1">
    <location>
        <begin position="90"/>
        <end position="113"/>
    </location>
</feature>
<protein>
    <submittedName>
        <fullName evidence="2">Uncharacterized protein</fullName>
    </submittedName>
</protein>
<gene>
    <name evidence="2" type="ORF">HY076_05745</name>
</gene>
<comment type="caution">
    <text evidence="2">The sequence shown here is derived from an EMBL/GenBank/DDBJ whole genome shotgun (WGS) entry which is preliminary data.</text>
</comment>
<evidence type="ECO:0000256" key="1">
    <source>
        <dbReference type="SAM" id="MobiDB-lite"/>
    </source>
</evidence>
<sequence>RREAAYAIEGVAALAGAQRVPEIAAGMLGAAEALRSAIGSPLLAPERAERAVLMDQLTRAAGAEAVSQWMMAGRRKPFEAVVTRALGWLEGDAGRTPGGPEIGFNSGKRRENA</sequence>
<name>A0A9D6L4N4_UNCEI</name>
<dbReference type="AlphaFoldDB" id="A0A9D6L4N4"/>
<evidence type="ECO:0000313" key="3">
    <source>
        <dbReference type="Proteomes" id="UP000807850"/>
    </source>
</evidence>
<feature type="non-terminal residue" evidence="2">
    <location>
        <position position="1"/>
    </location>
</feature>
<proteinExistence type="predicted"/>
<organism evidence="2 3">
    <name type="scientific">Eiseniibacteriota bacterium</name>
    <dbReference type="NCBI Taxonomy" id="2212470"/>
    <lineage>
        <taxon>Bacteria</taxon>
        <taxon>Candidatus Eiseniibacteriota</taxon>
    </lineage>
</organism>
<evidence type="ECO:0000313" key="2">
    <source>
        <dbReference type="EMBL" id="MBI3539757.1"/>
    </source>
</evidence>
<accession>A0A9D6L4N4</accession>
<reference evidence="2" key="1">
    <citation type="submission" date="2020-07" db="EMBL/GenBank/DDBJ databases">
        <title>Huge and variable diversity of episymbiotic CPR bacteria and DPANN archaea in groundwater ecosystems.</title>
        <authorList>
            <person name="He C.Y."/>
            <person name="Keren R."/>
            <person name="Whittaker M."/>
            <person name="Farag I.F."/>
            <person name="Doudna J."/>
            <person name="Cate J.H.D."/>
            <person name="Banfield J.F."/>
        </authorList>
    </citation>
    <scope>NUCLEOTIDE SEQUENCE</scope>
    <source>
        <strain evidence="2">NC_groundwater_928_Pr1_S-0.2um_72_17</strain>
    </source>
</reference>